<dbReference type="Proteomes" id="UP000616595">
    <property type="component" value="Unassembled WGS sequence"/>
</dbReference>
<reference evidence="2" key="2">
    <citation type="submission" date="2020-10" db="EMBL/GenBank/DDBJ databases">
        <title>Comparative genomics of the Acetobacterium genus.</title>
        <authorList>
            <person name="Marshall C."/>
            <person name="May H."/>
            <person name="Norman S."/>
        </authorList>
    </citation>
    <scope>NUCLEOTIDE SEQUENCE</scope>
    <source>
        <strain evidence="2">DER-2019</strain>
    </source>
</reference>
<proteinExistence type="predicted"/>
<evidence type="ECO:0000313" key="2">
    <source>
        <dbReference type="EMBL" id="MBC3887799.1"/>
    </source>
</evidence>
<comment type="caution">
    <text evidence="2">The sequence shown here is derived from an EMBL/GenBank/DDBJ whole genome shotgun (WGS) entry which is preliminary data.</text>
</comment>
<dbReference type="AlphaFoldDB" id="A0A923HWB8"/>
<sequence length="197" mass="22778">MICNETIQELLNKNNGFITASQVTVANIPRRCLTELVNENDLYKIGRGIYARPDVWEDEMYILQYRYNKGIFSHETALYLHGMSDRTPIKFQMTFPQGYHSASIKNENIIIKRVIPDIYNLGITELKSPWGNILRVYDIERTLCDIVKGNNTSDIQIVNQAMKAYAGSKNKNINKLMDDAEKLRVKPKILNYMEVLL</sequence>
<reference evidence="2" key="1">
    <citation type="submission" date="2019-10" db="EMBL/GenBank/DDBJ databases">
        <authorList>
            <person name="Ross D.E."/>
            <person name="Gulliver D."/>
        </authorList>
    </citation>
    <scope>NUCLEOTIDE SEQUENCE</scope>
    <source>
        <strain evidence="2">DER-2019</strain>
    </source>
</reference>
<accession>A0A923HWB8</accession>
<dbReference type="EMBL" id="WJBD01000005">
    <property type="protein sequence ID" value="MBC3887799.1"/>
    <property type="molecule type" value="Genomic_DNA"/>
</dbReference>
<feature type="domain" description="AbiEi antitoxin N-terminal" evidence="1">
    <location>
        <begin position="6"/>
        <end position="53"/>
    </location>
</feature>
<dbReference type="Pfam" id="PF13338">
    <property type="entry name" value="AbiEi_4"/>
    <property type="match status" value="1"/>
</dbReference>
<name>A0A923HWB8_9FIRM</name>
<dbReference type="OrthoDB" id="9801429at2"/>
<gene>
    <name evidence="2" type="ORF">GH810_05695</name>
</gene>
<keyword evidence="3" id="KW-1185">Reference proteome</keyword>
<evidence type="ECO:0000259" key="1">
    <source>
        <dbReference type="Pfam" id="PF13338"/>
    </source>
</evidence>
<organism evidence="2 3">
    <name type="scientific">Acetobacterium paludosum</name>
    <dbReference type="NCBI Taxonomy" id="52693"/>
    <lineage>
        <taxon>Bacteria</taxon>
        <taxon>Bacillati</taxon>
        <taxon>Bacillota</taxon>
        <taxon>Clostridia</taxon>
        <taxon>Eubacteriales</taxon>
        <taxon>Eubacteriaceae</taxon>
        <taxon>Acetobacterium</taxon>
    </lineage>
</organism>
<dbReference type="RefSeq" id="WP_148567306.1">
    <property type="nucleotide sequence ID" value="NZ_RXYA01000009.1"/>
</dbReference>
<protein>
    <submittedName>
        <fullName evidence="2">Abortive phage infection protein</fullName>
    </submittedName>
</protein>
<evidence type="ECO:0000313" key="3">
    <source>
        <dbReference type="Proteomes" id="UP000616595"/>
    </source>
</evidence>
<dbReference type="InterPro" id="IPR025159">
    <property type="entry name" value="AbiEi_N"/>
</dbReference>